<dbReference type="GO" id="GO:0006364">
    <property type="term" value="P:rRNA processing"/>
    <property type="evidence" value="ECO:0007669"/>
    <property type="project" value="UniProtKB-KW"/>
</dbReference>
<evidence type="ECO:0000256" key="4">
    <source>
        <dbReference type="ARBA" id="ARBA00022679"/>
    </source>
</evidence>
<sequence>MSEFSFEALRRHPDLEAPNLFASDASDRLILDEAAHALEAAAPGEVVVVGDDYGALTLGAIALHGCRGIRVHQDSLLGELALAANARALGLEAEFASHALDEQLLAGARVVLMQLPRSLAEIDEWSQAIARYARESVTVYAGGRLKHMTPAMNEVFARSFAEVQATRARQKSRALIVSQPRRPADEPRFPVTTRLERPPIVVSAHGGAFAGATLDIGTRFLLDFLPEMLPRARDAIDLGSGTGVLAAALAVARPQLAVVAVDHSAAAVASARETMLANGLADRVAVVREDALDGRPDASADLIVCNPPFHSGSAVHAGVALRMLADAGRVLRPGGELWTVFNTHLGYRAALERTVGQTRIAGRNPKFTVTVSRRAREPESR</sequence>
<dbReference type="GO" id="GO:0008170">
    <property type="term" value="F:N-methyltransferase activity"/>
    <property type="evidence" value="ECO:0007669"/>
    <property type="project" value="UniProtKB-ARBA"/>
</dbReference>
<evidence type="ECO:0000256" key="1">
    <source>
        <dbReference type="ARBA" id="ARBA00022490"/>
    </source>
</evidence>
<dbReference type="InterPro" id="IPR058679">
    <property type="entry name" value="RlmG_N"/>
</dbReference>
<comment type="caution">
    <text evidence="7">The sequence shown here is derived from an EMBL/GenBank/DDBJ whole genome shotgun (WGS) entry which is preliminary data.</text>
</comment>
<evidence type="ECO:0000259" key="6">
    <source>
        <dbReference type="Pfam" id="PF26049"/>
    </source>
</evidence>
<dbReference type="PANTHER" id="PTHR47816:SF5">
    <property type="entry name" value="RIBOSOMAL RNA LARGE SUBUNIT METHYLTRANSFERASE G"/>
    <property type="match status" value="1"/>
</dbReference>
<dbReference type="GO" id="GO:0003676">
    <property type="term" value="F:nucleic acid binding"/>
    <property type="evidence" value="ECO:0007669"/>
    <property type="project" value="InterPro"/>
</dbReference>
<dbReference type="Pfam" id="PF26049">
    <property type="entry name" value="RLMG_N"/>
    <property type="match status" value="1"/>
</dbReference>
<reference evidence="7 8" key="1">
    <citation type="submission" date="2017-11" db="EMBL/GenBank/DDBJ databases">
        <title>Genomic Encyclopedia of Archaeal and Bacterial Type Strains, Phase II (KMG-II): From Individual Species to Whole Genera.</title>
        <authorList>
            <person name="Goeker M."/>
        </authorList>
    </citation>
    <scope>NUCLEOTIDE SEQUENCE [LARGE SCALE GENOMIC DNA]</scope>
    <source>
        <strain evidence="7 8">DSM 25625</strain>
    </source>
</reference>
<dbReference type="EMBL" id="PGFB01000001">
    <property type="protein sequence ID" value="PJJ65392.1"/>
    <property type="molecule type" value="Genomic_DNA"/>
</dbReference>
<dbReference type="PANTHER" id="PTHR47816">
    <property type="entry name" value="RIBOSOMAL RNA SMALL SUBUNIT METHYLTRANSFERASE C"/>
    <property type="match status" value="1"/>
</dbReference>
<evidence type="ECO:0000256" key="3">
    <source>
        <dbReference type="ARBA" id="ARBA00022603"/>
    </source>
</evidence>
<keyword evidence="4 7" id="KW-0808">Transferase</keyword>
<feature type="domain" description="RlmG N-terminal" evidence="6">
    <location>
        <begin position="8"/>
        <end position="179"/>
    </location>
</feature>
<dbReference type="InterPro" id="IPR029063">
    <property type="entry name" value="SAM-dependent_MTases_sf"/>
</dbReference>
<dbReference type="InterPro" id="IPR002052">
    <property type="entry name" value="DNA_methylase_N6_adenine_CS"/>
</dbReference>
<dbReference type="AlphaFoldDB" id="A0A2M9C4F4"/>
<feature type="domain" description="Methyltransferase small" evidence="5">
    <location>
        <begin position="202"/>
        <end position="370"/>
    </location>
</feature>
<evidence type="ECO:0000313" key="8">
    <source>
        <dbReference type="Proteomes" id="UP000230161"/>
    </source>
</evidence>
<dbReference type="SUPFAM" id="SSF53335">
    <property type="entry name" value="S-adenosyl-L-methionine-dependent methyltransferases"/>
    <property type="match status" value="1"/>
</dbReference>
<dbReference type="Gene3D" id="3.40.50.150">
    <property type="entry name" value="Vaccinia Virus protein VP39"/>
    <property type="match status" value="2"/>
</dbReference>
<dbReference type="Pfam" id="PF05175">
    <property type="entry name" value="MTS"/>
    <property type="match status" value="1"/>
</dbReference>
<keyword evidence="8" id="KW-1185">Reference proteome</keyword>
<evidence type="ECO:0000259" key="5">
    <source>
        <dbReference type="Pfam" id="PF05175"/>
    </source>
</evidence>
<protein>
    <submittedName>
        <fullName evidence="7">16S rRNA (Guanine1207-N2)-methyltransferase</fullName>
    </submittedName>
</protein>
<keyword evidence="1" id="KW-0963">Cytoplasm</keyword>
<dbReference type="InterPro" id="IPR046977">
    <property type="entry name" value="RsmC/RlmG"/>
</dbReference>
<dbReference type="PROSITE" id="PS00092">
    <property type="entry name" value="N6_MTASE"/>
    <property type="match status" value="1"/>
</dbReference>
<name>A0A2M9C4F4_9MICO</name>
<evidence type="ECO:0000313" key="7">
    <source>
        <dbReference type="EMBL" id="PJJ65392.1"/>
    </source>
</evidence>
<dbReference type="GO" id="GO:0032259">
    <property type="term" value="P:methylation"/>
    <property type="evidence" value="ECO:0007669"/>
    <property type="project" value="UniProtKB-KW"/>
</dbReference>
<dbReference type="GO" id="GO:0008757">
    <property type="term" value="F:S-adenosylmethionine-dependent methyltransferase activity"/>
    <property type="evidence" value="ECO:0007669"/>
    <property type="project" value="InterPro"/>
</dbReference>
<gene>
    <name evidence="7" type="ORF">CLV54_0425</name>
</gene>
<accession>A0A2M9C4F4</accession>
<keyword evidence="2" id="KW-0698">rRNA processing</keyword>
<dbReference type="RefSeq" id="WP_100343294.1">
    <property type="nucleotide sequence ID" value="NZ_PGFB01000001.1"/>
</dbReference>
<keyword evidence="3 7" id="KW-0489">Methyltransferase</keyword>
<proteinExistence type="predicted"/>
<evidence type="ECO:0000256" key="2">
    <source>
        <dbReference type="ARBA" id="ARBA00022552"/>
    </source>
</evidence>
<dbReference type="InterPro" id="IPR007848">
    <property type="entry name" value="Small_mtfrase_dom"/>
</dbReference>
<dbReference type="CDD" id="cd02440">
    <property type="entry name" value="AdoMet_MTases"/>
    <property type="match status" value="1"/>
</dbReference>
<dbReference type="Proteomes" id="UP000230161">
    <property type="component" value="Unassembled WGS sequence"/>
</dbReference>
<organism evidence="7 8">
    <name type="scientific">Compostimonas suwonensis</name>
    <dbReference type="NCBI Taxonomy" id="1048394"/>
    <lineage>
        <taxon>Bacteria</taxon>
        <taxon>Bacillati</taxon>
        <taxon>Actinomycetota</taxon>
        <taxon>Actinomycetes</taxon>
        <taxon>Micrococcales</taxon>
        <taxon>Microbacteriaceae</taxon>
        <taxon>Compostimonas</taxon>
    </lineage>
</organism>
<dbReference type="OrthoDB" id="29650at2"/>